<keyword evidence="1" id="KW-0812">Transmembrane</keyword>
<keyword evidence="3" id="KW-1185">Reference proteome</keyword>
<keyword evidence="1" id="KW-1133">Transmembrane helix</keyword>
<dbReference type="RefSeq" id="WP_129694585.1">
    <property type="nucleotide sequence ID" value="NZ_CP143577.1"/>
</dbReference>
<feature type="transmembrane region" description="Helical" evidence="1">
    <location>
        <begin position="1248"/>
        <end position="1271"/>
    </location>
</feature>
<dbReference type="Proteomes" id="UP001432074">
    <property type="component" value="Chromosome"/>
</dbReference>
<keyword evidence="1" id="KW-0472">Membrane</keyword>
<gene>
    <name evidence="2" type="ORF">V2E25_01545</name>
</gene>
<organism evidence="2 3">
    <name type="scientific">Mycoplasmopsis arginini</name>
    <name type="common">Mycoplasma arginini</name>
    <dbReference type="NCBI Taxonomy" id="2094"/>
    <lineage>
        <taxon>Bacteria</taxon>
        <taxon>Bacillati</taxon>
        <taxon>Mycoplasmatota</taxon>
        <taxon>Mycoplasmoidales</taxon>
        <taxon>Metamycoplasmataceae</taxon>
        <taxon>Mycoplasmopsis</taxon>
    </lineage>
</organism>
<evidence type="ECO:0000313" key="3">
    <source>
        <dbReference type="Proteomes" id="UP001432074"/>
    </source>
</evidence>
<dbReference type="EMBL" id="CP143577">
    <property type="protein sequence ID" value="WVN22258.1"/>
    <property type="molecule type" value="Genomic_DNA"/>
</dbReference>
<sequence length="1280" mass="148572">MNKLQTLLTALEISLLPIGAAVVAPLVDELAEAIRSTSLDRNEYHNFPNELRSKKLKPIHIINKTLPYQNLKIKNDFDLYDWNVQESPRQYRKNRENASKTISSTSLDTLLSRMETYIINFDKEKYKRLINIQLSGFENFEKHNFSITLKASNARFYETARQTQYLNPELTSLTFSASATVEKAPNDAKYEIVWNKWIQSVLQRTESFTISSDTGGDLSYVEQNIEYKDNVKSNIDYLNEYISDLNKRAQTIIDENFLKISFKIVDAKNNRINLYLNFPNERKYLLASNIKINYKQTSKYDLKKLPDKLIIKTGKWVDFETNTTALVDDVLVPDPKDIKPKKLTGKEWWGGRWIAHTPLSLSFTASLDETEVLLINGKRIDVLDQTFETDLVDKRRTPDDKETQLNYGISDDEDIEHNEENSHKKNEYKIEIIKYKTPGNLEIEFRYTKVIVIDSRSSAANFKWYAWDPANNPNQQILIEPYLKDEKGNNVVDKNGVFVLNPKYDPAIDKQTGTKKQLVWFSFSDMKNAGRTLFDAEDEKNTKNNSFARYYSEAKKADYYSKSLLPYNSKTLFVPHNDLEKLDAGVIMEASVLGKGALMSLMGNNENFTLFKLNESGYFTKIDDKYYKQLMTKTGESSYFSSSGIWLFVSNTEKSISNYKLVLIKEESDPQSYFTDNISISEHITPLFQTNQGKKFYHFLTKRGLSAKDIYSLNYEDAMEYYKLYINALYNNAKYSNHIVITPKFKKIADNTYTTEEFQNKYFNNHKLFETDLVDDFENKDLVAVSNISFNEEKTGIYVSFSLRTHENIYSLSSNKYFIPIKFRDVEMQAKQIINLNINKKYFLDLAKNTYINEFVEAIDRKQIFDLSDEYFAKIDITLIFSPTEKTLNIRVKLLDEFVKKYVLQPQTSWTFFLDKFKTDDKSVVDIFKNLKLTEINLSGIDDLEVAKNLVQSKVEEALPNLTINEDYVIKNLETAVKERLIPQSGINEFNPPFFSNLILEALKDKIGYKKIRIINTVDKLITKDYDLSIKKLPDTEINENKLSKIKKKVIEIVNKNFEDEEFELDKDIIITNFSEGVSALTRSNNTYTFIIKGLNYKIKNQTTINIKNVASRVIDDTNNNDPEDNPIDNNEDESFSLKNLKLNNLSFKEYVASVLKNRIITEITSNLSKIYKLEKDLDYYINNNELNELVKKLIKKSDVPLSGKLIIHSISPKTKNSSSITISNFNKFYEPSDDLEENDKTELKKTLMIIFIPLAVFSLVVILLVIWLIYVRKIKNKVS</sequence>
<evidence type="ECO:0000256" key="1">
    <source>
        <dbReference type="SAM" id="Phobius"/>
    </source>
</evidence>
<proteinExistence type="predicted"/>
<dbReference type="NCBIfam" id="NF045892">
    <property type="entry name" value="ICE_Mbov_0399"/>
    <property type="match status" value="1"/>
</dbReference>
<name>A0ABZ2AJX9_MYCAR</name>
<protein>
    <submittedName>
        <fullName evidence="2">Uncharacterized protein</fullName>
    </submittedName>
</protein>
<evidence type="ECO:0000313" key="2">
    <source>
        <dbReference type="EMBL" id="WVN22258.1"/>
    </source>
</evidence>
<reference evidence="2" key="1">
    <citation type="submission" date="2024-01" db="EMBL/GenBank/DDBJ databases">
        <title>Complete genome sequence of Mycoplasma arginini type strain G 230.</title>
        <authorList>
            <person name="Spergser J."/>
        </authorList>
    </citation>
    <scope>NUCLEOTIDE SEQUENCE</scope>
    <source>
        <strain evidence="2">NCTC 10129</strain>
    </source>
</reference>
<accession>A0ABZ2AJX9</accession>